<feature type="region of interest" description="Disordered" evidence="1">
    <location>
        <begin position="151"/>
        <end position="172"/>
    </location>
</feature>
<dbReference type="EMBL" id="JAEHOC010000007">
    <property type="protein sequence ID" value="KAG2440021.1"/>
    <property type="molecule type" value="Genomic_DNA"/>
</dbReference>
<feature type="compositionally biased region" description="Gly residues" evidence="1">
    <location>
        <begin position="92"/>
        <end position="106"/>
    </location>
</feature>
<proteinExistence type="predicted"/>
<feature type="region of interest" description="Disordered" evidence="1">
    <location>
        <begin position="87"/>
        <end position="106"/>
    </location>
</feature>
<accession>A0A835W8N5</accession>
<dbReference type="OrthoDB" id="545149at2759"/>
<gene>
    <name evidence="2" type="ORF">HXX76_004138</name>
</gene>
<organism evidence="2 3">
    <name type="scientific">Chlamydomonas incerta</name>
    <dbReference type="NCBI Taxonomy" id="51695"/>
    <lineage>
        <taxon>Eukaryota</taxon>
        <taxon>Viridiplantae</taxon>
        <taxon>Chlorophyta</taxon>
        <taxon>core chlorophytes</taxon>
        <taxon>Chlorophyceae</taxon>
        <taxon>CS clade</taxon>
        <taxon>Chlamydomonadales</taxon>
        <taxon>Chlamydomonadaceae</taxon>
        <taxon>Chlamydomonas</taxon>
    </lineage>
</organism>
<evidence type="ECO:0000313" key="2">
    <source>
        <dbReference type="EMBL" id="KAG2440021.1"/>
    </source>
</evidence>
<protein>
    <submittedName>
        <fullName evidence="2">Uncharacterized protein</fullName>
    </submittedName>
</protein>
<evidence type="ECO:0000256" key="1">
    <source>
        <dbReference type="SAM" id="MobiDB-lite"/>
    </source>
</evidence>
<sequence length="765" mass="77620">MQRVPRMLQYQRRKGRRGVAYATSPTASAELARSLLDALGSRLATVAAACSDQQLARALWALGVARHPHPEALAAASEVLPQRLRRAAGSAGSAGGSGGSGGVGGGMPMTELATAAWGLAAAAAGSGSPAVREPVRRALQEVARHLVDTQPADLSAPSALPPPTAASATTPAGAVAPAADEVAAAASAAALAADRPWLDPRSAVKLAWAFANADVKDAAALDVVAEAAAARIASQLQAHDPASGPLTPRATYMYLTIRGWQAWPRPRPRQIRSAASAARGGRSRYLYDDRPRVVLRDFTAGSLAQLLAALAAAGHRHEGLMQAAAAHLTASSGRSLRVDPHDLKRLAAAFARLDLAAPAGGGGAATAAALTALLSAAQLSALPAPLLARLTILAAESGVRRRGLYDRLVRQLMARAWVPGPEGQPPAAGGAVDGAAAAATPVAAAPLAVVDEAAAAAAAAAVTDPDDLGGPVALDPRARESHYARARGSGYDSAALTRRVEAEAAGWAGALSAPRDACSPALLARVLRSLAKVGYTASDPLALPFAARLFDLINPHVATLAAAPPAAADGTGAAAAAPRDSLTDLAAAALSYRDQLDKTSAAVAARGTRDTIRDITNVVLYGSAERAKASDGDLVRRLLELTQRSLGGAAGGARADAGLAAAQHDSVAAAELRRRMGLSARGAMQLALTLSRWPEAVEERELKAVLSLVEVPPPVAEAQGPVAAAERERRRLGELLGNLSNAGRRGAVPPRLLAALGDTGPVVGL</sequence>
<comment type="caution">
    <text evidence="2">The sequence shown here is derived from an EMBL/GenBank/DDBJ whole genome shotgun (WGS) entry which is preliminary data.</text>
</comment>
<dbReference type="Proteomes" id="UP000650467">
    <property type="component" value="Unassembled WGS sequence"/>
</dbReference>
<reference evidence="2" key="1">
    <citation type="journal article" date="2020" name="bioRxiv">
        <title>Comparative genomics of Chlamydomonas.</title>
        <authorList>
            <person name="Craig R.J."/>
            <person name="Hasan A.R."/>
            <person name="Ness R.W."/>
            <person name="Keightley P.D."/>
        </authorList>
    </citation>
    <scope>NUCLEOTIDE SEQUENCE</scope>
    <source>
        <strain evidence="2">SAG 7.73</strain>
    </source>
</reference>
<dbReference type="AlphaFoldDB" id="A0A835W8N5"/>
<evidence type="ECO:0000313" key="3">
    <source>
        <dbReference type="Proteomes" id="UP000650467"/>
    </source>
</evidence>
<name>A0A835W8N5_CHLIN</name>
<keyword evidence="3" id="KW-1185">Reference proteome</keyword>